<dbReference type="InterPro" id="IPR041802">
    <property type="entry name" value="MPP_YfcE"/>
</dbReference>
<dbReference type="InterPro" id="IPR029052">
    <property type="entry name" value="Metallo-depent_PP-like"/>
</dbReference>
<dbReference type="EMBL" id="PFMD01000029">
    <property type="protein sequence ID" value="PIY96758.1"/>
    <property type="molecule type" value="Genomic_DNA"/>
</dbReference>
<dbReference type="InterPro" id="IPR053193">
    <property type="entry name" value="MetalloPDE_YfcE-like"/>
</dbReference>
<dbReference type="SUPFAM" id="SSF56300">
    <property type="entry name" value="Metallo-dependent phosphatases"/>
    <property type="match status" value="1"/>
</dbReference>
<gene>
    <name evidence="4" type="ORF">COY66_03155</name>
</gene>
<dbReference type="NCBIfam" id="TIGR00040">
    <property type="entry name" value="yfcE"/>
    <property type="match status" value="1"/>
</dbReference>
<feature type="domain" description="Calcineurin-like phosphoesterase" evidence="3">
    <location>
        <begin position="1"/>
        <end position="156"/>
    </location>
</feature>
<proteinExistence type="inferred from homology"/>
<comment type="cofactor">
    <cofactor evidence="2">
        <name>a divalent metal cation</name>
        <dbReference type="ChEBI" id="CHEBI:60240"/>
    </cofactor>
</comment>
<dbReference type="EC" id="3.1.4.-" evidence="2"/>
<dbReference type="CDD" id="cd00841">
    <property type="entry name" value="MPP_YfcE"/>
    <property type="match status" value="1"/>
</dbReference>
<dbReference type="GO" id="GO:0046872">
    <property type="term" value="F:metal ion binding"/>
    <property type="evidence" value="ECO:0007669"/>
    <property type="project" value="UniProtKB-KW"/>
</dbReference>
<dbReference type="PANTHER" id="PTHR43165:SF1">
    <property type="entry name" value="PHOSPHODIESTERASE MJ0936"/>
    <property type="match status" value="1"/>
</dbReference>
<dbReference type="AlphaFoldDB" id="A0A2M7RJ27"/>
<evidence type="ECO:0000313" key="4">
    <source>
        <dbReference type="EMBL" id="PIY96758.1"/>
    </source>
</evidence>
<dbReference type="Pfam" id="PF12850">
    <property type="entry name" value="Metallophos_2"/>
    <property type="match status" value="1"/>
</dbReference>
<comment type="similarity">
    <text evidence="1 2">Belongs to the metallophosphoesterase superfamily. YfcE family.</text>
</comment>
<comment type="caution">
    <text evidence="4">The sequence shown here is derived from an EMBL/GenBank/DDBJ whole genome shotgun (WGS) entry which is preliminary data.</text>
</comment>
<protein>
    <recommendedName>
        <fullName evidence="2">Phosphoesterase</fullName>
        <ecNumber evidence="2">3.1.4.-</ecNumber>
    </recommendedName>
</protein>
<evidence type="ECO:0000313" key="5">
    <source>
        <dbReference type="Proteomes" id="UP000230779"/>
    </source>
</evidence>
<accession>A0A2M7RJ27</accession>
<dbReference type="InterPro" id="IPR000979">
    <property type="entry name" value="Phosphodiesterase_MJ0936/Vps29"/>
</dbReference>
<dbReference type="GO" id="GO:0016787">
    <property type="term" value="F:hydrolase activity"/>
    <property type="evidence" value="ECO:0007669"/>
    <property type="project" value="UniProtKB-UniRule"/>
</dbReference>
<dbReference type="PANTHER" id="PTHR43165">
    <property type="entry name" value="METALLOPHOSPHOESTERASE"/>
    <property type="match status" value="1"/>
</dbReference>
<organism evidence="4 5">
    <name type="scientific">Candidatus Kerfeldbacteria bacterium CG_4_10_14_0_8_um_filter_42_10</name>
    <dbReference type="NCBI Taxonomy" id="2014248"/>
    <lineage>
        <taxon>Bacteria</taxon>
        <taxon>Candidatus Kerfeldiibacteriota</taxon>
    </lineage>
</organism>
<evidence type="ECO:0000256" key="1">
    <source>
        <dbReference type="ARBA" id="ARBA00008950"/>
    </source>
</evidence>
<keyword evidence="2" id="KW-0479">Metal-binding</keyword>
<name>A0A2M7RJ27_9BACT</name>
<dbReference type="InterPro" id="IPR024654">
    <property type="entry name" value="Calcineurin-like_PHP_lpxH"/>
</dbReference>
<evidence type="ECO:0000259" key="3">
    <source>
        <dbReference type="Pfam" id="PF12850"/>
    </source>
</evidence>
<sequence length="164" mass="18115">MKIAIISDTQDNLINTQRALEIINQSGAEAIIHCGDLCSPWILKELTSKFAGPIHLTFGNNDAEEFLFMEWTKTEGQNAKFYKPMGELELGGKKIAFTHYSVFGEGLAATQKYDLVIYGHNHLKSEQLVGQTLLINPGSLCGIGQPASFAIYDSENNQVTFESI</sequence>
<dbReference type="Gene3D" id="3.60.21.10">
    <property type="match status" value="1"/>
</dbReference>
<reference evidence="4 5" key="1">
    <citation type="submission" date="2017-09" db="EMBL/GenBank/DDBJ databases">
        <title>Depth-based differentiation of microbial function through sediment-hosted aquifers and enrichment of novel symbionts in the deep terrestrial subsurface.</title>
        <authorList>
            <person name="Probst A.J."/>
            <person name="Ladd B."/>
            <person name="Jarett J.K."/>
            <person name="Geller-Mcgrath D.E."/>
            <person name="Sieber C.M."/>
            <person name="Emerson J.B."/>
            <person name="Anantharaman K."/>
            <person name="Thomas B.C."/>
            <person name="Malmstrom R."/>
            <person name="Stieglmeier M."/>
            <person name="Klingl A."/>
            <person name="Woyke T."/>
            <person name="Ryan C.M."/>
            <person name="Banfield J.F."/>
        </authorList>
    </citation>
    <scope>NUCLEOTIDE SEQUENCE [LARGE SCALE GENOMIC DNA]</scope>
    <source>
        <strain evidence="4">CG_4_10_14_0_8_um_filter_42_10</strain>
    </source>
</reference>
<dbReference type="Proteomes" id="UP000230779">
    <property type="component" value="Unassembled WGS sequence"/>
</dbReference>
<evidence type="ECO:0000256" key="2">
    <source>
        <dbReference type="RuleBase" id="RU362039"/>
    </source>
</evidence>